<dbReference type="OrthoDB" id="5289726at2"/>
<dbReference type="InterPro" id="IPR051128">
    <property type="entry name" value="EgtD_Methyltrsf_superfamily"/>
</dbReference>
<dbReference type="RefSeq" id="WP_159807768.1">
    <property type="nucleotide sequence ID" value="NZ_BLJE01000002.1"/>
</dbReference>
<keyword evidence="2 4" id="KW-0808">Transferase</keyword>
<evidence type="ECO:0000313" key="5">
    <source>
        <dbReference type="Proteomes" id="UP000436822"/>
    </source>
</evidence>
<evidence type="ECO:0000313" key="4">
    <source>
        <dbReference type="EMBL" id="GFE65652.1"/>
    </source>
</evidence>
<dbReference type="SUPFAM" id="SSF53335">
    <property type="entry name" value="S-adenosyl-L-methionine-dependent methyltransferases"/>
    <property type="match status" value="1"/>
</dbReference>
<name>A0A6N6JKC4_9RHOB</name>
<dbReference type="PANTHER" id="PTHR43397:SF1">
    <property type="entry name" value="ERGOTHIONEINE BIOSYNTHESIS PROTEIN 1"/>
    <property type="match status" value="1"/>
</dbReference>
<dbReference type="InterPro" id="IPR019257">
    <property type="entry name" value="MeTrfase_dom"/>
</dbReference>
<dbReference type="PANTHER" id="PTHR43397">
    <property type="entry name" value="ERGOTHIONEINE BIOSYNTHESIS PROTEIN 1"/>
    <property type="match status" value="1"/>
</dbReference>
<evidence type="ECO:0000256" key="1">
    <source>
        <dbReference type="ARBA" id="ARBA00022603"/>
    </source>
</evidence>
<dbReference type="InterPro" id="IPR035094">
    <property type="entry name" value="EgtD"/>
</dbReference>
<dbReference type="InterPro" id="IPR029063">
    <property type="entry name" value="SAM-dependent_MTases_sf"/>
</dbReference>
<dbReference type="Pfam" id="PF10017">
    <property type="entry name" value="Methyltransf_33"/>
    <property type="match status" value="1"/>
</dbReference>
<dbReference type="NCBIfam" id="TIGR03438">
    <property type="entry name" value="egtD_ergothio"/>
    <property type="match status" value="1"/>
</dbReference>
<accession>A0A6N6JKC4</accession>
<sequence>MNKPLTENTEFITSSLNGLQSDPKTLQSKWFYDPAGSALFEEITQLPEYYPTRTELSILEAEADALAGFLRDGAALVELGSGASVKTRLLLDAAPQLGHYVPLDISAQFLKQSAADLARDYPALEVQPIVADFMRDVVFPPALENASKVAFFPGSTLGNLDQGQAVELLAKVGAWPGIDSFILGLDLVKDTEVLINAYNDSAGVTAAFNLNLLRRLNREAGATFDLVNFAHDARWNESAQRIEMHLVSKRAHDVTIGEATISFQEGESIHTENSHKYTADSIRDIAKTAGWQVTEMLLDPKEFFAVSVLKRAI</sequence>
<dbReference type="GO" id="GO:0032259">
    <property type="term" value="P:methylation"/>
    <property type="evidence" value="ECO:0007669"/>
    <property type="project" value="UniProtKB-KW"/>
</dbReference>
<reference evidence="4 5" key="1">
    <citation type="submission" date="2019-12" db="EMBL/GenBank/DDBJ databases">
        <title>Litoreibacter badius sp. nov., a novel bacteriochlorophyll a-containing bacterium in the genus Litoreibacter.</title>
        <authorList>
            <person name="Kanamuro M."/>
            <person name="Takabe Y."/>
            <person name="Mori K."/>
            <person name="Takaichi S."/>
            <person name="Hanada S."/>
        </authorList>
    </citation>
    <scope>NUCLEOTIDE SEQUENCE [LARGE SCALE GENOMIC DNA]</scope>
    <source>
        <strain evidence="4 5">K6</strain>
    </source>
</reference>
<protein>
    <submittedName>
        <fullName evidence="4">Dimethylhistidine N-methyltransferase</fullName>
    </submittedName>
</protein>
<gene>
    <name evidence="4" type="ORF">KIN_27260</name>
</gene>
<dbReference type="PIRSF" id="PIRSF018005">
    <property type="entry name" value="UCP018005"/>
    <property type="match status" value="1"/>
</dbReference>
<comment type="caution">
    <text evidence="4">The sequence shown here is derived from an EMBL/GenBank/DDBJ whole genome shotgun (WGS) entry which is preliminary data.</text>
</comment>
<keyword evidence="5" id="KW-1185">Reference proteome</keyword>
<dbReference type="EMBL" id="BLJE01000002">
    <property type="protein sequence ID" value="GFE65652.1"/>
    <property type="molecule type" value="Genomic_DNA"/>
</dbReference>
<evidence type="ECO:0000259" key="3">
    <source>
        <dbReference type="Pfam" id="PF10017"/>
    </source>
</evidence>
<dbReference type="InterPro" id="IPR017804">
    <property type="entry name" value="MeTrfase_EgtD-like"/>
</dbReference>
<dbReference type="AlphaFoldDB" id="A0A6N6JKC4"/>
<dbReference type="GO" id="GO:0008168">
    <property type="term" value="F:methyltransferase activity"/>
    <property type="evidence" value="ECO:0007669"/>
    <property type="project" value="UniProtKB-KW"/>
</dbReference>
<keyword evidence="1 4" id="KW-0489">Methyltransferase</keyword>
<proteinExistence type="predicted"/>
<feature type="domain" description="Histidine-specific methyltransferase SAM-dependent" evidence="3">
    <location>
        <begin position="16"/>
        <end position="310"/>
    </location>
</feature>
<evidence type="ECO:0000256" key="2">
    <source>
        <dbReference type="ARBA" id="ARBA00022679"/>
    </source>
</evidence>
<dbReference type="Gene3D" id="3.40.50.150">
    <property type="entry name" value="Vaccinia Virus protein VP39"/>
    <property type="match status" value="1"/>
</dbReference>
<organism evidence="4 5">
    <name type="scientific">Litoreibacter roseus</name>
    <dbReference type="NCBI Taxonomy" id="2601869"/>
    <lineage>
        <taxon>Bacteria</taxon>
        <taxon>Pseudomonadati</taxon>
        <taxon>Pseudomonadota</taxon>
        <taxon>Alphaproteobacteria</taxon>
        <taxon>Rhodobacterales</taxon>
        <taxon>Roseobacteraceae</taxon>
        <taxon>Litoreibacter</taxon>
    </lineage>
</organism>
<dbReference type="Proteomes" id="UP000436822">
    <property type="component" value="Unassembled WGS sequence"/>
</dbReference>